<reference evidence="4 5" key="1">
    <citation type="submission" date="2017-01" db="EMBL/GenBank/DDBJ databases">
        <title>First report of the plasmid-mediated mcr-1 gene in Citrobacter freudii.</title>
        <authorList>
            <person name="Liu J."/>
            <person name="Yang Y."/>
            <person name="Li Y."/>
            <person name="Liu D."/>
            <person name="Tuo H."/>
            <person name="Davis M."/>
            <person name="Zhang A."/>
        </authorList>
    </citation>
    <scope>NUCLEOTIDE SEQUENCE [LARGE SCALE GENOMIC DNA]</scope>
    <source>
        <strain evidence="4 5">SCC4</strain>
    </source>
</reference>
<dbReference type="Proteomes" id="UP000185597">
    <property type="component" value="Unassembled WGS sequence"/>
</dbReference>
<reference evidence="3" key="2">
    <citation type="submission" date="2020-09" db="EMBL/GenBank/DDBJ databases">
        <title>Characterization of IncC plasmids in Enterobacterales of food-producing animals originating from China.</title>
        <authorList>
            <person name="Zhang Y."/>
            <person name="Lei C.-W."/>
        </authorList>
    </citation>
    <scope>NUCLEOTIDE SEQUENCE</scope>
    <source>
        <strain evidence="3">CC1</strain>
    </source>
</reference>
<evidence type="ECO:0000313" key="3">
    <source>
        <dbReference type="EMBL" id="MBD3121628.1"/>
    </source>
</evidence>
<evidence type="ECO:0000313" key="4">
    <source>
        <dbReference type="EMBL" id="OLY70659.1"/>
    </source>
</evidence>
<dbReference type="OrthoDB" id="6595089at2"/>
<sequence>MKKTWIIGAAVSALLGSQGSFAASAPAGQKIDAGMLTTTPVKESTTTPRNPFSGDDTVKSVAPVSAPVVEIKIDLLEEELLSQQLSKWAQQNGYKLLWNSSTDFVIYKAIHLQGKSIQDVLVKLGQVFTSENYGLVIKDYQANNVLIIDEQ</sequence>
<dbReference type="Pfam" id="PF10671">
    <property type="entry name" value="TcpQ"/>
    <property type="match status" value="1"/>
</dbReference>
<dbReference type="AlphaFoldDB" id="A0A1R0G159"/>
<gene>
    <name evidence="4" type="ORF">BWD41_02995</name>
    <name evidence="3" type="ORF">ID160_02940</name>
</gene>
<dbReference type="EMBL" id="JACXSK010000001">
    <property type="protein sequence ID" value="MBD3121628.1"/>
    <property type="molecule type" value="Genomic_DNA"/>
</dbReference>
<proteinExistence type="predicted"/>
<dbReference type="RefSeq" id="WP_016156036.1">
    <property type="nucleotide sequence ID" value="NZ_CP022049.2"/>
</dbReference>
<dbReference type="InterPro" id="IPR018927">
    <property type="entry name" value="Pilus_synth_Q_C"/>
</dbReference>
<feature type="signal peptide" evidence="1">
    <location>
        <begin position="1"/>
        <end position="22"/>
    </location>
</feature>
<evidence type="ECO:0000256" key="1">
    <source>
        <dbReference type="SAM" id="SignalP"/>
    </source>
</evidence>
<organism evidence="3 6">
    <name type="scientific">Citrobacter braakii</name>
    <dbReference type="NCBI Taxonomy" id="57706"/>
    <lineage>
        <taxon>Bacteria</taxon>
        <taxon>Pseudomonadati</taxon>
        <taxon>Pseudomonadota</taxon>
        <taxon>Gammaproteobacteria</taxon>
        <taxon>Enterobacterales</taxon>
        <taxon>Enterobacteriaceae</taxon>
        <taxon>Citrobacter</taxon>
        <taxon>Citrobacter freundii complex</taxon>
    </lineage>
</organism>
<dbReference type="Proteomes" id="UP000605024">
    <property type="component" value="Unassembled WGS sequence"/>
</dbReference>
<protein>
    <submittedName>
        <fullName evidence="3">TcpQ domain-containing protein</fullName>
    </submittedName>
</protein>
<name>A0A1R0G159_CITBR</name>
<evidence type="ECO:0000313" key="5">
    <source>
        <dbReference type="Proteomes" id="UP000185597"/>
    </source>
</evidence>
<accession>A0A1R0G159</accession>
<feature type="domain" description="Toxin co-regulated pilus biosynthesis protein Q C-terminal" evidence="2">
    <location>
        <begin position="79"/>
        <end position="150"/>
    </location>
</feature>
<keyword evidence="1" id="KW-0732">Signal</keyword>
<dbReference type="Gene3D" id="3.55.50.70">
    <property type="match status" value="1"/>
</dbReference>
<dbReference type="EMBL" id="MTCP01000001">
    <property type="protein sequence ID" value="OLY70659.1"/>
    <property type="molecule type" value="Genomic_DNA"/>
</dbReference>
<feature type="chain" id="PRO_5040573660" evidence="1">
    <location>
        <begin position="23"/>
        <end position="151"/>
    </location>
</feature>
<evidence type="ECO:0000313" key="6">
    <source>
        <dbReference type="Proteomes" id="UP000605024"/>
    </source>
</evidence>
<comment type="caution">
    <text evidence="3">The sequence shown here is derived from an EMBL/GenBank/DDBJ whole genome shotgun (WGS) entry which is preliminary data.</text>
</comment>
<evidence type="ECO:0000259" key="2">
    <source>
        <dbReference type="Pfam" id="PF10671"/>
    </source>
</evidence>